<name>A0A165IM23_9APHY</name>
<reference evidence="2 3" key="1">
    <citation type="journal article" date="2016" name="Mol. Biol. Evol.">
        <title>Comparative Genomics of Early-Diverging Mushroom-Forming Fungi Provides Insights into the Origins of Lignocellulose Decay Capabilities.</title>
        <authorList>
            <person name="Nagy L.G."/>
            <person name="Riley R."/>
            <person name="Tritt A."/>
            <person name="Adam C."/>
            <person name="Daum C."/>
            <person name="Floudas D."/>
            <person name="Sun H."/>
            <person name="Yadav J.S."/>
            <person name="Pangilinan J."/>
            <person name="Larsson K.H."/>
            <person name="Matsuura K."/>
            <person name="Barry K."/>
            <person name="Labutti K."/>
            <person name="Kuo R."/>
            <person name="Ohm R.A."/>
            <person name="Bhattacharya S.S."/>
            <person name="Shirouzu T."/>
            <person name="Yoshinaga Y."/>
            <person name="Martin F.M."/>
            <person name="Grigoriev I.V."/>
            <person name="Hibbett D.S."/>
        </authorList>
    </citation>
    <scope>NUCLEOTIDE SEQUENCE [LARGE SCALE GENOMIC DNA]</scope>
    <source>
        <strain evidence="2 3">93-53</strain>
    </source>
</reference>
<feature type="compositionally biased region" description="Polar residues" evidence="1">
    <location>
        <begin position="140"/>
        <end position="150"/>
    </location>
</feature>
<protein>
    <submittedName>
        <fullName evidence="2">Uncharacterized protein</fullName>
    </submittedName>
</protein>
<feature type="region of interest" description="Disordered" evidence="1">
    <location>
        <begin position="307"/>
        <end position="355"/>
    </location>
</feature>
<evidence type="ECO:0000256" key="1">
    <source>
        <dbReference type="SAM" id="MobiDB-lite"/>
    </source>
</evidence>
<dbReference type="EMBL" id="KV427605">
    <property type="protein sequence ID" value="KZT13268.1"/>
    <property type="molecule type" value="Genomic_DNA"/>
</dbReference>
<dbReference type="InParanoid" id="A0A165IM23"/>
<dbReference type="GeneID" id="63828890"/>
<dbReference type="AlphaFoldDB" id="A0A165IM23"/>
<evidence type="ECO:0000313" key="3">
    <source>
        <dbReference type="Proteomes" id="UP000076871"/>
    </source>
</evidence>
<proteinExistence type="predicted"/>
<keyword evidence="3" id="KW-1185">Reference proteome</keyword>
<dbReference type="OrthoDB" id="2788708at2759"/>
<accession>A0A165IM23</accession>
<feature type="region of interest" description="Disordered" evidence="1">
    <location>
        <begin position="140"/>
        <end position="162"/>
    </location>
</feature>
<organism evidence="2 3">
    <name type="scientific">Laetiporus sulphureus 93-53</name>
    <dbReference type="NCBI Taxonomy" id="1314785"/>
    <lineage>
        <taxon>Eukaryota</taxon>
        <taxon>Fungi</taxon>
        <taxon>Dikarya</taxon>
        <taxon>Basidiomycota</taxon>
        <taxon>Agaricomycotina</taxon>
        <taxon>Agaricomycetes</taxon>
        <taxon>Polyporales</taxon>
        <taxon>Laetiporus</taxon>
    </lineage>
</organism>
<sequence>MAPSAVSHPGRCVHRCSSLVINTEKMTSPRVVDTDELERYALAGSPSLIASGSVSAPKAFKSSHSRTHSEGGILLRTARTKNEARLTRLANECLLDVSSPGVLKVLEDDAEWPCLGRSDNYDRPSLPPSPRLQQSASFTRFESGSPTFSSEPDLPSLFDDSQPSLSDDDISFSFSSIHTPFRRLRPMSGFPVTGCEDNTSSNSSSARPGLGFEVDLSNMGTSTPPALVGLGILGLTNDDGSPFNGLGTLPRVGWCSSPPPADYLDDPYAPWNLSGVFEAQRERRDATENWRERARADDFQRRLDEAIMRRSQAPKGRQEWRTGTAKKGNRRSMPLAPERGDVFSQASAEAGRSRR</sequence>
<evidence type="ECO:0000313" key="2">
    <source>
        <dbReference type="EMBL" id="KZT13268.1"/>
    </source>
</evidence>
<dbReference type="RefSeq" id="XP_040770778.1">
    <property type="nucleotide sequence ID" value="XM_040911862.1"/>
</dbReference>
<dbReference type="Proteomes" id="UP000076871">
    <property type="component" value="Unassembled WGS sequence"/>
</dbReference>
<gene>
    <name evidence="2" type="ORF">LAESUDRAFT_754257</name>
</gene>